<evidence type="ECO:0000259" key="6">
    <source>
        <dbReference type="PROSITE" id="PS51339"/>
    </source>
</evidence>
<dbReference type="CDD" id="cd20827">
    <property type="entry name" value="C1_Sbf-like"/>
    <property type="match status" value="1"/>
</dbReference>
<feature type="domain" description="Phorbol-ester/DAG-type" evidence="5">
    <location>
        <begin position="305"/>
        <end position="355"/>
    </location>
</feature>
<keyword evidence="3" id="KW-0460">Magnesium</keyword>
<dbReference type="InterPro" id="IPR030564">
    <property type="entry name" value="Myotubularin"/>
</dbReference>
<dbReference type="FunFam" id="2.30.29.30:FF:000286">
    <property type="entry name" value="PH-protein kinase domain containing protein"/>
    <property type="match status" value="1"/>
</dbReference>
<dbReference type="PROSITE" id="PS50003">
    <property type="entry name" value="PH_DOMAIN"/>
    <property type="match status" value="1"/>
</dbReference>
<dbReference type="Pfam" id="PF06602">
    <property type="entry name" value="Myotub-related"/>
    <property type="match status" value="1"/>
</dbReference>
<name>A0A8T0E588_ARGBR</name>
<gene>
    <name evidence="7" type="ORF">HNY73_022670</name>
</gene>
<keyword evidence="8" id="KW-1185">Reference proteome</keyword>
<dbReference type="Gene3D" id="3.30.60.20">
    <property type="match status" value="1"/>
</dbReference>
<dbReference type="EMBL" id="JABXBU010002231">
    <property type="protein sequence ID" value="KAF8764610.1"/>
    <property type="molecule type" value="Genomic_DNA"/>
</dbReference>
<dbReference type="PANTHER" id="PTHR10807">
    <property type="entry name" value="MYOTUBULARIN-RELATED"/>
    <property type="match status" value="1"/>
</dbReference>
<dbReference type="InterPro" id="IPR002219">
    <property type="entry name" value="PKC_DAG/PE"/>
</dbReference>
<dbReference type="Pfam" id="PF00169">
    <property type="entry name" value="PH"/>
    <property type="match status" value="1"/>
</dbReference>
<dbReference type="InterPro" id="IPR020454">
    <property type="entry name" value="DAG/PE-bd"/>
</dbReference>
<comment type="similarity">
    <text evidence="2">Belongs to the protein-tyrosine phosphatase family. Non-receptor class myotubularin subfamily.</text>
</comment>
<dbReference type="PROSITE" id="PS50081">
    <property type="entry name" value="ZF_DAG_PE_2"/>
    <property type="match status" value="1"/>
</dbReference>
<dbReference type="Proteomes" id="UP000807504">
    <property type="component" value="Unassembled WGS sequence"/>
</dbReference>
<proteinExistence type="inferred from homology"/>
<dbReference type="InterPro" id="IPR011993">
    <property type="entry name" value="PH-like_dom_sf"/>
</dbReference>
<dbReference type="PANTHER" id="PTHR10807:SF109">
    <property type="entry name" value="SET DOMAIN BINDING FACTOR, ISOFORM A"/>
    <property type="match status" value="1"/>
</dbReference>
<dbReference type="PROSITE" id="PS00479">
    <property type="entry name" value="ZF_DAG_PE_1"/>
    <property type="match status" value="1"/>
</dbReference>
<dbReference type="SMART" id="SM00109">
    <property type="entry name" value="C1"/>
    <property type="match status" value="1"/>
</dbReference>
<evidence type="ECO:0000313" key="8">
    <source>
        <dbReference type="Proteomes" id="UP000807504"/>
    </source>
</evidence>
<dbReference type="GO" id="GO:0005085">
    <property type="term" value="F:guanyl-nucleotide exchange factor activity"/>
    <property type="evidence" value="ECO:0007669"/>
    <property type="project" value="TreeGrafter"/>
</dbReference>
<evidence type="ECO:0000259" key="4">
    <source>
        <dbReference type="PROSITE" id="PS50003"/>
    </source>
</evidence>
<feature type="domain" description="PH" evidence="4">
    <location>
        <begin position="405"/>
        <end position="509"/>
    </location>
</feature>
<reference evidence="7" key="1">
    <citation type="journal article" date="2020" name="bioRxiv">
        <title>Chromosome-level reference genome of the European wasp spider Argiope bruennichi: a resource for studies on range expansion and evolutionary adaptation.</title>
        <authorList>
            <person name="Sheffer M.M."/>
            <person name="Hoppe A."/>
            <person name="Krehenwinkel H."/>
            <person name="Uhl G."/>
            <person name="Kuss A.W."/>
            <person name="Jensen L."/>
            <person name="Jensen C."/>
            <person name="Gillespie R.G."/>
            <person name="Hoff K.J."/>
            <person name="Prost S."/>
        </authorList>
    </citation>
    <scope>NUCLEOTIDE SEQUENCE</scope>
</reference>
<evidence type="ECO:0000256" key="3">
    <source>
        <dbReference type="ARBA" id="ARBA00022842"/>
    </source>
</evidence>
<protein>
    <submittedName>
        <fullName evidence="7">Myotubularin-related protein 13 like protein</fullName>
    </submittedName>
</protein>
<feature type="domain" description="Myotubularin phosphatase" evidence="6">
    <location>
        <begin position="1"/>
        <end position="253"/>
    </location>
</feature>
<dbReference type="Pfam" id="PF00130">
    <property type="entry name" value="C1_1"/>
    <property type="match status" value="1"/>
</dbReference>
<dbReference type="Gene3D" id="2.30.29.30">
    <property type="entry name" value="Pleckstrin-homology domain (PH domain)/Phosphotyrosine-binding domain (PTB)"/>
    <property type="match status" value="1"/>
</dbReference>
<dbReference type="InterPro" id="IPR029021">
    <property type="entry name" value="Prot-tyrosine_phosphatase-like"/>
</dbReference>
<dbReference type="AlphaFoldDB" id="A0A8T0E588"/>
<dbReference type="GO" id="GO:0016020">
    <property type="term" value="C:membrane"/>
    <property type="evidence" value="ECO:0007669"/>
    <property type="project" value="TreeGrafter"/>
</dbReference>
<organism evidence="7 8">
    <name type="scientific">Argiope bruennichi</name>
    <name type="common">Wasp spider</name>
    <name type="synonym">Aranea bruennichi</name>
    <dbReference type="NCBI Taxonomy" id="94029"/>
    <lineage>
        <taxon>Eukaryota</taxon>
        <taxon>Metazoa</taxon>
        <taxon>Ecdysozoa</taxon>
        <taxon>Arthropoda</taxon>
        <taxon>Chelicerata</taxon>
        <taxon>Arachnida</taxon>
        <taxon>Araneae</taxon>
        <taxon>Araneomorphae</taxon>
        <taxon>Entelegynae</taxon>
        <taxon>Araneoidea</taxon>
        <taxon>Araneidae</taxon>
        <taxon>Argiope</taxon>
    </lineage>
</organism>
<accession>A0A8T0E588</accession>
<dbReference type="InterPro" id="IPR010569">
    <property type="entry name" value="Myotubularin-like_Pase_dom"/>
</dbReference>
<evidence type="ECO:0000259" key="5">
    <source>
        <dbReference type="PROSITE" id="PS50081"/>
    </source>
</evidence>
<sequence length="509" mass="57644">MDFRMNRGTANFSDLRWGSLKERRQGSTTSLGSEFSLRTGTRLSDIPIYGAITPCIGILQLSGAIVDLMDVQGSSVMICLEDGWDVTTQVISLAELCLDPYYRTFEGFRTLIEKEWLAFGHRFTHRSNHTAATLASGFAPIFLQFLDAVHQVLRPYSNISNLVIWDYYLEEELAHGPSYDLELVAMERQREEESEAADGSSNLSSRRIINTCYDNVQTVQPDFFTQILEAIHNAETELGLLPQKWLMLWEKMEIPGTDSLTRQSSFTTQMVRSHGRSIHKRSTIEILVRGKMVGEATQPQVYSHPHRFEKYNYTTPTYCDYCSHVLWGLVKTGMRCIDCGYNCHEKCMEQVPKNCTKYKSVSDSGAVSASVSKGSAESSSVTSSVTALQTSSQYYDQFSSNVAENRTHEGYLYKRGALLKGWKQRWFVLDSIKHQLRYYDAMEDSHSKGLIDLAEVISVTPATSVQGAPKKADEKAFFDLRTIRRTYNFMAADSVAAQEWIEKIQACLQ</sequence>
<evidence type="ECO:0000313" key="7">
    <source>
        <dbReference type="EMBL" id="KAF8764610.1"/>
    </source>
</evidence>
<dbReference type="InterPro" id="IPR001849">
    <property type="entry name" value="PH_domain"/>
</dbReference>
<dbReference type="SUPFAM" id="SSF50729">
    <property type="entry name" value="PH domain-like"/>
    <property type="match status" value="1"/>
</dbReference>
<dbReference type="CDD" id="cd01235">
    <property type="entry name" value="PH_Sbf1_hMTMR5"/>
    <property type="match status" value="1"/>
</dbReference>
<dbReference type="GO" id="GO:0005737">
    <property type="term" value="C:cytoplasm"/>
    <property type="evidence" value="ECO:0007669"/>
    <property type="project" value="TreeGrafter"/>
</dbReference>
<reference evidence="7" key="2">
    <citation type="submission" date="2020-06" db="EMBL/GenBank/DDBJ databases">
        <authorList>
            <person name="Sheffer M."/>
        </authorList>
    </citation>
    <scope>NUCLEOTIDE SEQUENCE</scope>
</reference>
<dbReference type="SMART" id="SM00233">
    <property type="entry name" value="PH"/>
    <property type="match status" value="1"/>
</dbReference>
<comment type="caution">
    <text evidence="7">The sequence shown here is derived from an EMBL/GenBank/DDBJ whole genome shotgun (WGS) entry which is preliminary data.</text>
</comment>
<comment type="cofactor">
    <cofactor evidence="1">
        <name>Mg(2+)</name>
        <dbReference type="ChEBI" id="CHEBI:18420"/>
    </cofactor>
</comment>
<dbReference type="SUPFAM" id="SSF52799">
    <property type="entry name" value="(Phosphotyrosine protein) phosphatases II"/>
    <property type="match status" value="1"/>
</dbReference>
<evidence type="ECO:0000256" key="2">
    <source>
        <dbReference type="ARBA" id="ARBA00007471"/>
    </source>
</evidence>
<evidence type="ECO:0000256" key="1">
    <source>
        <dbReference type="ARBA" id="ARBA00001946"/>
    </source>
</evidence>
<dbReference type="PRINTS" id="PR00008">
    <property type="entry name" value="DAGPEDOMAIN"/>
</dbReference>
<dbReference type="PROSITE" id="PS51339">
    <property type="entry name" value="PPASE_MYOTUBULARIN"/>
    <property type="match status" value="1"/>
</dbReference>